<reference evidence="1 2" key="1">
    <citation type="journal article" date="2019" name="Nat. Ecol. Evol.">
        <title>Megaphylogeny resolves global patterns of mushroom evolution.</title>
        <authorList>
            <person name="Varga T."/>
            <person name="Krizsan K."/>
            <person name="Foldi C."/>
            <person name="Dima B."/>
            <person name="Sanchez-Garcia M."/>
            <person name="Sanchez-Ramirez S."/>
            <person name="Szollosi G.J."/>
            <person name="Szarkandi J.G."/>
            <person name="Papp V."/>
            <person name="Albert L."/>
            <person name="Andreopoulos W."/>
            <person name="Angelini C."/>
            <person name="Antonin V."/>
            <person name="Barry K.W."/>
            <person name="Bougher N.L."/>
            <person name="Buchanan P."/>
            <person name="Buyck B."/>
            <person name="Bense V."/>
            <person name="Catcheside P."/>
            <person name="Chovatia M."/>
            <person name="Cooper J."/>
            <person name="Damon W."/>
            <person name="Desjardin D."/>
            <person name="Finy P."/>
            <person name="Geml J."/>
            <person name="Haridas S."/>
            <person name="Hughes K."/>
            <person name="Justo A."/>
            <person name="Karasinski D."/>
            <person name="Kautmanova I."/>
            <person name="Kiss B."/>
            <person name="Kocsube S."/>
            <person name="Kotiranta H."/>
            <person name="LaButti K.M."/>
            <person name="Lechner B.E."/>
            <person name="Liimatainen K."/>
            <person name="Lipzen A."/>
            <person name="Lukacs Z."/>
            <person name="Mihaltcheva S."/>
            <person name="Morgado L.N."/>
            <person name="Niskanen T."/>
            <person name="Noordeloos M.E."/>
            <person name="Ohm R.A."/>
            <person name="Ortiz-Santana B."/>
            <person name="Ovrebo C."/>
            <person name="Racz N."/>
            <person name="Riley R."/>
            <person name="Savchenko A."/>
            <person name="Shiryaev A."/>
            <person name="Soop K."/>
            <person name="Spirin V."/>
            <person name="Szebenyi C."/>
            <person name="Tomsovsky M."/>
            <person name="Tulloss R.E."/>
            <person name="Uehling J."/>
            <person name="Grigoriev I.V."/>
            <person name="Vagvolgyi C."/>
            <person name="Papp T."/>
            <person name="Martin F.M."/>
            <person name="Miettinen O."/>
            <person name="Hibbett D.S."/>
            <person name="Nagy L.G."/>
        </authorList>
    </citation>
    <scope>NUCLEOTIDE SEQUENCE [LARGE SCALE GENOMIC DNA]</scope>
    <source>
        <strain evidence="1 2">NL-1719</strain>
    </source>
</reference>
<proteinExistence type="predicted"/>
<gene>
    <name evidence="1" type="ORF">BDN72DRAFT_885340</name>
</gene>
<keyword evidence="2" id="KW-1185">Reference proteome</keyword>
<accession>A0ACD3BCL0</accession>
<evidence type="ECO:0000313" key="2">
    <source>
        <dbReference type="Proteomes" id="UP000308600"/>
    </source>
</evidence>
<name>A0ACD3BCL0_9AGAR</name>
<evidence type="ECO:0000313" key="1">
    <source>
        <dbReference type="EMBL" id="TFK75808.1"/>
    </source>
</evidence>
<dbReference type="EMBL" id="ML208261">
    <property type="protein sequence ID" value="TFK75808.1"/>
    <property type="molecule type" value="Genomic_DNA"/>
</dbReference>
<protein>
    <submittedName>
        <fullName evidence="1">tRNA pseudouridine synthase D</fullName>
    </submittedName>
</protein>
<dbReference type="Proteomes" id="UP000308600">
    <property type="component" value="Unassembled WGS sequence"/>
</dbReference>
<organism evidence="1 2">
    <name type="scientific">Pluteus cervinus</name>
    <dbReference type="NCBI Taxonomy" id="181527"/>
    <lineage>
        <taxon>Eukaryota</taxon>
        <taxon>Fungi</taxon>
        <taxon>Dikarya</taxon>
        <taxon>Basidiomycota</taxon>
        <taxon>Agaricomycotina</taxon>
        <taxon>Agaricomycetes</taxon>
        <taxon>Agaricomycetidae</taxon>
        <taxon>Agaricales</taxon>
        <taxon>Pluteineae</taxon>
        <taxon>Pluteaceae</taxon>
        <taxon>Pluteus</taxon>
    </lineage>
</organism>
<sequence length="820" mass="90311">MEVDQSTNNGKRGPGEDDAERDLKRPKLDPESPQHGHVLPPSHALLGIPLPQAKAGEVLAFLETDVGISEYVGRGVGKIEGIIKQRFTDFLVNEIDQDGNVVHLKHIDIPDSHSKNPTPSSAIAGQESGPEKKEVEGIATTSAEQIPQILEAAEPEVQEPSAPEEPWPEHLTTRLSKYLSSEPIARLKQMYLEGPEPPRVSDGGWGGRVAKPETGEPSTSNADPDGQENSGKPDRNKKGRGGKGRQGGRREDTRKVLSDPMDSKEERTALHQAIRELFGGKLDSETDSTSLASDEGARIAIRWIKQGGRGGGGGGGRGGRGGRGSGRGDKAPRGTYPPFIHFSMQKTNRDTQDALGHLARTLHVNIKDLSVAGTKDKRGVTVQRVALKRHSKAVEDVWKSANSVGRRSHQDAISQRGERGIRLADFRYRKAGLELGMLKGNSFVITLRNVKVDSVETLDASMNILKHKGFINYYGMQRFGTASVPTHAIGLALLQSDWHKAVSLILQTRPGEHPDVLAARNAWLIDQDLDKALELMPRRVVAERCILESYKKQNGETRNAMGALSTIPRNLRLMYVHAYQSYVWNAIVSERIRTCGTDKPVVGDLVLEATTSDRMDVDDERDAEVEGPEDDNDEDGEGTSSRAPQKKRPYIPPRIKTLTESDLDKYTIFDVVMPLPGTDVAYPGGDLGKRYREFLTMDGLDPDNFVRKQKEYTLHGSYRAILHLPKSLSWKVLRYTDPDVALAQADEDKLLGFDPPVITEDGKFMALQVEISLGTASYATMALREITKADTSSQFQTTLTQASEDQKFRGSEGEEKEVER</sequence>